<dbReference type="Pfam" id="PF09907">
    <property type="entry name" value="HigB_toxin"/>
    <property type="match status" value="1"/>
</dbReference>
<dbReference type="eggNOG" id="COG4680">
    <property type="taxonomic scope" value="Bacteria"/>
</dbReference>
<protein>
    <recommendedName>
        <fullName evidence="3">Type II toxin-antitoxin system HigB family toxin</fullName>
    </recommendedName>
</protein>
<dbReference type="AlphaFoldDB" id="C6VXL1"/>
<dbReference type="RefSeq" id="WP_015811606.1">
    <property type="nucleotide sequence ID" value="NC_013037.1"/>
</dbReference>
<dbReference type="KEGG" id="dfe:Dfer_2131"/>
<gene>
    <name evidence="1" type="ordered locus">Dfer_2131</name>
</gene>
<dbReference type="Proteomes" id="UP000002011">
    <property type="component" value="Chromosome"/>
</dbReference>
<accession>C6VXL1</accession>
<dbReference type="GO" id="GO:0003723">
    <property type="term" value="F:RNA binding"/>
    <property type="evidence" value="ECO:0007669"/>
    <property type="project" value="InterPro"/>
</dbReference>
<dbReference type="GO" id="GO:0004519">
    <property type="term" value="F:endonuclease activity"/>
    <property type="evidence" value="ECO:0007669"/>
    <property type="project" value="InterPro"/>
</dbReference>
<evidence type="ECO:0008006" key="3">
    <source>
        <dbReference type="Google" id="ProtNLM"/>
    </source>
</evidence>
<dbReference type="STRING" id="471854.Dfer_2131"/>
<proteinExistence type="predicted"/>
<organism evidence="1 2">
    <name type="scientific">Dyadobacter fermentans (strain ATCC 700827 / DSM 18053 / CIP 107007 / KCTC 52180 / NS114)</name>
    <dbReference type="NCBI Taxonomy" id="471854"/>
    <lineage>
        <taxon>Bacteria</taxon>
        <taxon>Pseudomonadati</taxon>
        <taxon>Bacteroidota</taxon>
        <taxon>Cytophagia</taxon>
        <taxon>Cytophagales</taxon>
        <taxon>Spirosomataceae</taxon>
        <taxon>Dyadobacter</taxon>
    </lineage>
</organism>
<name>C6VXL1_DYAFD</name>
<evidence type="ECO:0000313" key="1">
    <source>
        <dbReference type="EMBL" id="ACT93354.1"/>
    </source>
</evidence>
<dbReference type="HOGENOM" id="CLU_153067_3_0_10"/>
<dbReference type="InterPro" id="IPR018669">
    <property type="entry name" value="Toxin_HigB"/>
</dbReference>
<keyword evidence="2" id="KW-1185">Reference proteome</keyword>
<dbReference type="EMBL" id="CP001619">
    <property type="protein sequence ID" value="ACT93354.1"/>
    <property type="molecule type" value="Genomic_DNA"/>
</dbReference>
<sequence length="87" mass="10149">MFCSNNREFAHPLDRWYDQALKANWASFSDVKQTCNSVDSIGNALFVFNIGGNKCRLIARILFKKRTLYIRFIGTHKEYDKVNLSKL</sequence>
<dbReference type="GO" id="GO:0110001">
    <property type="term" value="C:toxin-antitoxin complex"/>
    <property type="evidence" value="ECO:0007669"/>
    <property type="project" value="InterPro"/>
</dbReference>
<reference evidence="1 2" key="1">
    <citation type="journal article" date="2009" name="Stand. Genomic Sci.">
        <title>Complete genome sequence of Dyadobacter fermentans type strain (NS114).</title>
        <authorList>
            <person name="Lang E."/>
            <person name="Lapidus A."/>
            <person name="Chertkov O."/>
            <person name="Brettin T."/>
            <person name="Detter J.C."/>
            <person name="Han C."/>
            <person name="Copeland A."/>
            <person name="Glavina Del Rio T."/>
            <person name="Nolan M."/>
            <person name="Chen F."/>
            <person name="Lucas S."/>
            <person name="Tice H."/>
            <person name="Cheng J.F."/>
            <person name="Land M."/>
            <person name="Hauser L."/>
            <person name="Chang Y.J."/>
            <person name="Jeffries C.D."/>
            <person name="Kopitz M."/>
            <person name="Bruce D."/>
            <person name="Goodwin L."/>
            <person name="Pitluck S."/>
            <person name="Ovchinnikova G."/>
            <person name="Pati A."/>
            <person name="Ivanova N."/>
            <person name="Mavrommatis K."/>
            <person name="Chen A."/>
            <person name="Palaniappan K."/>
            <person name="Chain P."/>
            <person name="Bristow J."/>
            <person name="Eisen J.A."/>
            <person name="Markowitz V."/>
            <person name="Hugenholtz P."/>
            <person name="Goker M."/>
            <person name="Rohde M."/>
            <person name="Kyrpides N.C."/>
            <person name="Klenk H.P."/>
        </authorList>
    </citation>
    <scope>NUCLEOTIDE SEQUENCE [LARGE SCALE GENOMIC DNA]</scope>
    <source>
        <strain evidence="2">ATCC 700827 / DSM 18053 / CIP 107007 / KCTC 52180 / NS114</strain>
    </source>
</reference>
<evidence type="ECO:0000313" key="2">
    <source>
        <dbReference type="Proteomes" id="UP000002011"/>
    </source>
</evidence>